<dbReference type="EMBL" id="HBEM01005501">
    <property type="protein sequence ID" value="CAD8436102.1"/>
    <property type="molecule type" value="Transcribed_RNA"/>
</dbReference>
<dbReference type="PANTHER" id="PTHR35270:SF2">
    <property type="entry name" value="FUSELESS, ISOFORM A"/>
    <property type="match status" value="1"/>
</dbReference>
<feature type="transmembrane region" description="Helical" evidence="2">
    <location>
        <begin position="116"/>
        <end position="136"/>
    </location>
</feature>
<dbReference type="PANTHER" id="PTHR35270">
    <property type="entry name" value="FUSELESS, ISOFORM A"/>
    <property type="match status" value="1"/>
</dbReference>
<proteinExistence type="predicted"/>
<dbReference type="InterPro" id="IPR032751">
    <property type="entry name" value="Fuseless"/>
</dbReference>
<name>A0A7S0CZ61_9EUKA</name>
<protein>
    <submittedName>
        <fullName evidence="3">Uncharacterized protein</fullName>
    </submittedName>
</protein>
<feature type="region of interest" description="Disordered" evidence="1">
    <location>
        <begin position="173"/>
        <end position="196"/>
    </location>
</feature>
<evidence type="ECO:0000313" key="3">
    <source>
        <dbReference type="EMBL" id="CAD8436102.1"/>
    </source>
</evidence>
<keyword evidence="2" id="KW-0472">Membrane</keyword>
<reference evidence="3" key="1">
    <citation type="submission" date="2021-01" db="EMBL/GenBank/DDBJ databases">
        <authorList>
            <person name="Corre E."/>
            <person name="Pelletier E."/>
            <person name="Niang G."/>
            <person name="Scheremetjew M."/>
            <person name="Finn R."/>
            <person name="Kale V."/>
            <person name="Holt S."/>
            <person name="Cochrane G."/>
            <person name="Meng A."/>
            <person name="Brown T."/>
            <person name="Cohen L."/>
        </authorList>
    </citation>
    <scope>NUCLEOTIDE SEQUENCE</scope>
    <source>
        <strain evidence="3">CCMP2058</strain>
    </source>
</reference>
<sequence length="196" mass="21334">MFDMAFAVKKGLIAVPLNLIIACLVVAYWRGLWYILDARLFPEDLEKSGWTSIGMAFGCTSVLYLSHLALREANPGTGLSWRVIEALYVHAAAAASVFGWRGAWLLFDVYFYPSDLLASGVGCLTIGIVGLTLLTAMRSTVAPPMVAVYDGVPNKSIDYPELPWWIPLGRSKNQASSLSTEVKANGHMSKKSTESA</sequence>
<dbReference type="Pfam" id="PF15993">
    <property type="entry name" value="Fuseless"/>
    <property type="match status" value="1"/>
</dbReference>
<feature type="compositionally biased region" description="Polar residues" evidence="1">
    <location>
        <begin position="173"/>
        <end position="182"/>
    </location>
</feature>
<dbReference type="AlphaFoldDB" id="A0A7S0CZ61"/>
<feature type="transmembrane region" description="Helical" evidence="2">
    <location>
        <begin position="12"/>
        <end position="29"/>
    </location>
</feature>
<keyword evidence="2" id="KW-1133">Transmembrane helix</keyword>
<keyword evidence="2" id="KW-0812">Transmembrane</keyword>
<gene>
    <name evidence="3" type="ORF">LAMO00422_LOCUS3853</name>
</gene>
<organism evidence="3">
    <name type="scientific">Amorphochlora amoebiformis</name>
    <dbReference type="NCBI Taxonomy" id="1561963"/>
    <lineage>
        <taxon>Eukaryota</taxon>
        <taxon>Sar</taxon>
        <taxon>Rhizaria</taxon>
        <taxon>Cercozoa</taxon>
        <taxon>Chlorarachniophyceae</taxon>
        <taxon>Amorphochlora</taxon>
    </lineage>
</organism>
<accession>A0A7S0CZ61</accession>
<feature type="transmembrane region" description="Helical" evidence="2">
    <location>
        <begin position="49"/>
        <end position="70"/>
    </location>
</feature>
<evidence type="ECO:0000256" key="1">
    <source>
        <dbReference type="SAM" id="MobiDB-lite"/>
    </source>
</evidence>
<feature type="transmembrane region" description="Helical" evidence="2">
    <location>
        <begin position="82"/>
        <end position="104"/>
    </location>
</feature>
<evidence type="ECO:0000256" key="2">
    <source>
        <dbReference type="SAM" id="Phobius"/>
    </source>
</evidence>